<dbReference type="KEGG" id="bsen:DP114_25135"/>
<dbReference type="Proteomes" id="UP000503129">
    <property type="component" value="Chromosome"/>
</dbReference>
<accession>A0A856MND0</accession>
<proteinExistence type="predicted"/>
<evidence type="ECO:0000313" key="2">
    <source>
        <dbReference type="EMBL" id="QDL10747.1"/>
    </source>
</evidence>
<dbReference type="InterPro" id="IPR042217">
    <property type="entry name" value="T4SS_VirB10/TrbI"/>
</dbReference>
<sequence length="229" mass="24695">MSQFHRWKTGSAALMAMAITTGSIAPMFMFAPASAQVIFNGQRTQTPSGRVSIPAGFTVPMTYDKDKIVVTPDETTRIKLKVARNLVDSSRNVLIPEGSEIEGQLQPVTRNGQKGTYFVAQELILPNGERQSINATSRAITRKEEISKGGRTDKIIQDAAIGAGAASVISLITGDRKIQPLEPILGAGAGAAASVLLRRKKTEVIVIEPQRGDLDLTLRSSLFVPRGYY</sequence>
<gene>
    <name evidence="2" type="ORF">DP114_25135</name>
</gene>
<dbReference type="RefSeq" id="WP_169264623.1">
    <property type="nucleotide sequence ID" value="NZ_CAWOXK010000001.1"/>
</dbReference>
<reference evidence="2 3" key="1">
    <citation type="submission" date="2018-06" db="EMBL/GenBank/DDBJ databases">
        <title>Comparative genomics of Brasilonema spp. strains.</title>
        <authorList>
            <person name="Alvarenga D.O."/>
            <person name="Fiore M.F."/>
            <person name="Varani A.M."/>
        </authorList>
    </citation>
    <scope>NUCLEOTIDE SEQUENCE [LARGE SCALE GENOMIC DNA]</scope>
    <source>
        <strain evidence="2 3">CENA114</strain>
    </source>
</reference>
<name>A0A856MND0_9CYAN</name>
<keyword evidence="3" id="KW-1185">Reference proteome</keyword>
<organism evidence="2 3">
    <name type="scientific">Brasilonema sennae CENA114</name>
    <dbReference type="NCBI Taxonomy" id="415709"/>
    <lineage>
        <taxon>Bacteria</taxon>
        <taxon>Bacillati</taxon>
        <taxon>Cyanobacteriota</taxon>
        <taxon>Cyanophyceae</taxon>
        <taxon>Nostocales</taxon>
        <taxon>Scytonemataceae</taxon>
        <taxon>Brasilonema</taxon>
        <taxon>Bromeliae group (in: Brasilonema)</taxon>
    </lineage>
</organism>
<evidence type="ECO:0000256" key="1">
    <source>
        <dbReference type="SAM" id="SignalP"/>
    </source>
</evidence>
<evidence type="ECO:0000313" key="3">
    <source>
        <dbReference type="Proteomes" id="UP000503129"/>
    </source>
</evidence>
<feature type="signal peptide" evidence="1">
    <location>
        <begin position="1"/>
        <end position="35"/>
    </location>
</feature>
<dbReference type="EMBL" id="CP030118">
    <property type="protein sequence ID" value="QDL10747.1"/>
    <property type="molecule type" value="Genomic_DNA"/>
</dbReference>
<dbReference type="AlphaFoldDB" id="A0A856MND0"/>
<protein>
    <submittedName>
        <fullName evidence="2">Conjugal transfer protein TrbI</fullName>
    </submittedName>
</protein>
<feature type="chain" id="PRO_5032954943" evidence="1">
    <location>
        <begin position="36"/>
        <end position="229"/>
    </location>
</feature>
<dbReference type="Gene3D" id="2.40.128.260">
    <property type="entry name" value="Type IV secretion system, VirB10/TraB/TrbI"/>
    <property type="match status" value="1"/>
</dbReference>
<keyword evidence="1" id="KW-0732">Signal</keyword>